<dbReference type="SUPFAM" id="SSF50494">
    <property type="entry name" value="Trypsin-like serine proteases"/>
    <property type="match status" value="1"/>
</dbReference>
<comment type="caution">
    <text evidence="3">The sequence shown here is derived from an EMBL/GenBank/DDBJ whole genome shotgun (WGS) entry which is preliminary data.</text>
</comment>
<feature type="domain" description="PDZ" evidence="2">
    <location>
        <begin position="393"/>
        <end position="453"/>
    </location>
</feature>
<dbReference type="EMBL" id="JAUUTY010000004">
    <property type="protein sequence ID" value="KAK1648202.1"/>
    <property type="molecule type" value="Genomic_DNA"/>
</dbReference>
<organism evidence="3 4">
    <name type="scientific">Lolium multiflorum</name>
    <name type="common">Italian ryegrass</name>
    <name type="synonym">Lolium perenne subsp. multiflorum</name>
    <dbReference type="NCBI Taxonomy" id="4521"/>
    <lineage>
        <taxon>Eukaryota</taxon>
        <taxon>Viridiplantae</taxon>
        <taxon>Streptophyta</taxon>
        <taxon>Embryophyta</taxon>
        <taxon>Tracheophyta</taxon>
        <taxon>Spermatophyta</taxon>
        <taxon>Magnoliopsida</taxon>
        <taxon>Liliopsida</taxon>
        <taxon>Poales</taxon>
        <taxon>Poaceae</taxon>
        <taxon>BOP clade</taxon>
        <taxon>Pooideae</taxon>
        <taxon>Poodae</taxon>
        <taxon>Poeae</taxon>
        <taxon>Poeae Chloroplast Group 2 (Poeae type)</taxon>
        <taxon>Loliodinae</taxon>
        <taxon>Loliinae</taxon>
        <taxon>Lolium</taxon>
    </lineage>
</organism>
<evidence type="ECO:0000256" key="1">
    <source>
        <dbReference type="SAM" id="MobiDB-lite"/>
    </source>
</evidence>
<sequence length="623" mass="69813">MTKSAAQDGEAPTRRPQVQPETRRRSKRKPASSRKTTQSRARAAQSPKPLPQSAPPEQSTKRRKRARAAVTSSKGDDRNAAAQEEEEEEVASDASSVAAGGASPTYSSPLCVPRLHYQITGYTSDGGEIYKPIDDDMSVLREYDDKDAKYQAKLARRMKLPTLDMSIPSSFLDEPEMVATRVAVTKTILRAAKSVLALSASIDGRMLPRCSGFLIEYDDKSKSGIVVTTADLICSRKSIDDWSGRDVHCPNAKVYVHLLDSTSVEGCLICYQKDYNLAFFKISVGQPMQLLAINHRVEYAQEVFLLGRDESLYLTIGHGRVLHCDRNLNNRHHYMNVDSTSSECVTGGPAIDLNGEVVGMASIYAREAIIPSFIILECWHFWRRHQCIPRPHLGLKFSAIKFRSVPQIDKISREYKIEDGLIVQEVSEGSLAEKRGVRVGDIVTSFNGKCISDTVELEHVLLRMSEDHFYKGKGLNSKMKVKIGVFHMHNRAKREITLSVNVSESGEVVLRGLEPEIGHRGVGCGWKERHINPINFFEYAFDTNISFEHRVQDKFVEQKFMYIFMPKHLVLISSIPLLEKRFRFHPAQFNEAGCAIEAAGLKEAKHVRLACFLIGMAGCQRHG</sequence>
<accession>A0AAD8S9T8</accession>
<dbReference type="SUPFAM" id="SSF50156">
    <property type="entry name" value="PDZ domain-like"/>
    <property type="match status" value="1"/>
</dbReference>
<feature type="compositionally biased region" description="Low complexity" evidence="1">
    <location>
        <begin position="92"/>
        <end position="103"/>
    </location>
</feature>
<evidence type="ECO:0000259" key="2">
    <source>
        <dbReference type="PROSITE" id="PS50106"/>
    </source>
</evidence>
<dbReference type="Gene3D" id="2.30.42.10">
    <property type="match status" value="1"/>
</dbReference>
<keyword evidence="4" id="KW-1185">Reference proteome</keyword>
<gene>
    <name evidence="3" type="ORF">QYE76_066007</name>
</gene>
<proteinExistence type="predicted"/>
<evidence type="ECO:0000313" key="3">
    <source>
        <dbReference type="EMBL" id="KAK1648202.1"/>
    </source>
</evidence>
<dbReference type="Gene3D" id="2.40.10.120">
    <property type="match status" value="1"/>
</dbReference>
<feature type="region of interest" description="Disordered" evidence="1">
    <location>
        <begin position="1"/>
        <end position="107"/>
    </location>
</feature>
<dbReference type="InterPro" id="IPR036034">
    <property type="entry name" value="PDZ_sf"/>
</dbReference>
<dbReference type="Pfam" id="PF17820">
    <property type="entry name" value="PDZ_6"/>
    <property type="match status" value="1"/>
</dbReference>
<dbReference type="Proteomes" id="UP001231189">
    <property type="component" value="Unassembled WGS sequence"/>
</dbReference>
<dbReference type="PANTHER" id="PTHR47389:SF5">
    <property type="entry name" value="OS09G0436700 PROTEIN"/>
    <property type="match status" value="1"/>
</dbReference>
<dbReference type="PANTHER" id="PTHR47389">
    <property type="entry name" value="OS09G0436400 PROTEIN"/>
    <property type="match status" value="1"/>
</dbReference>
<dbReference type="InterPro" id="IPR041489">
    <property type="entry name" value="PDZ_6"/>
</dbReference>
<dbReference type="InterPro" id="IPR001478">
    <property type="entry name" value="PDZ"/>
</dbReference>
<dbReference type="InterPro" id="IPR009003">
    <property type="entry name" value="Peptidase_S1_PA"/>
</dbReference>
<dbReference type="PROSITE" id="PS50106">
    <property type="entry name" value="PDZ"/>
    <property type="match status" value="1"/>
</dbReference>
<dbReference type="Pfam" id="PF13365">
    <property type="entry name" value="Trypsin_2"/>
    <property type="match status" value="1"/>
</dbReference>
<name>A0AAD8S9T8_LOLMU</name>
<evidence type="ECO:0000313" key="4">
    <source>
        <dbReference type="Proteomes" id="UP001231189"/>
    </source>
</evidence>
<reference evidence="3" key="1">
    <citation type="submission" date="2023-07" db="EMBL/GenBank/DDBJ databases">
        <title>A chromosome-level genome assembly of Lolium multiflorum.</title>
        <authorList>
            <person name="Chen Y."/>
            <person name="Copetti D."/>
            <person name="Kolliker R."/>
            <person name="Studer B."/>
        </authorList>
    </citation>
    <scope>NUCLEOTIDE SEQUENCE</scope>
    <source>
        <strain evidence="3">02402/16</strain>
        <tissue evidence="3">Leaf</tissue>
    </source>
</reference>
<protein>
    <recommendedName>
        <fullName evidence="2">PDZ domain-containing protein</fullName>
    </recommendedName>
</protein>
<dbReference type="AlphaFoldDB" id="A0AAD8S9T8"/>